<reference evidence="5 6" key="1">
    <citation type="submission" date="2014-03" db="EMBL/GenBank/DDBJ databases">
        <title>Genome sequence of Bordetella holmseii.</title>
        <authorList>
            <person name="Harvill E."/>
            <person name="Goodfield L.L."/>
            <person name="Ivanov Y."/>
            <person name="Meyer J.A."/>
            <person name="Newth C."/>
            <person name="Cassiday P."/>
            <person name="Tondella M.L."/>
            <person name="Liao P."/>
            <person name="Zimmerman J."/>
            <person name="Meert K."/>
            <person name="Wessel D."/>
            <person name="Berger J."/>
            <person name="Dean J.M."/>
            <person name="Holubkov R."/>
            <person name="Burr J."/>
            <person name="Liu T."/>
            <person name="Brinkac L.M."/>
            <person name="Sanka R."/>
            <person name="Kim M."/>
            <person name="Losada L."/>
        </authorList>
    </citation>
    <scope>NUCLEOTIDE SEQUENCE [LARGE SCALE GENOMIC DNA]</scope>
    <source>
        <strain evidence="5 6">CDC-H585-BH</strain>
    </source>
</reference>
<dbReference type="InterPro" id="IPR017804">
    <property type="entry name" value="MeTrfase_EgtD-like"/>
</dbReference>
<evidence type="ECO:0000313" key="5">
    <source>
        <dbReference type="EMBL" id="KAK99096.1"/>
    </source>
</evidence>
<protein>
    <submittedName>
        <fullName evidence="5">Dimethylhistidine N-methyltransferase</fullName>
        <ecNumber evidence="5">2.1.1.44</ecNumber>
    </submittedName>
</protein>
<dbReference type="InterPro" id="IPR051128">
    <property type="entry name" value="EgtD_Methyltrsf_superfamily"/>
</dbReference>
<evidence type="ECO:0000313" key="6">
    <source>
        <dbReference type="Proteomes" id="UP000026682"/>
    </source>
</evidence>
<evidence type="ECO:0000259" key="4">
    <source>
        <dbReference type="Pfam" id="PF10017"/>
    </source>
</evidence>
<dbReference type="NCBIfam" id="TIGR03438">
    <property type="entry name" value="egtD_ergothio"/>
    <property type="match status" value="1"/>
</dbReference>
<keyword evidence="1 5" id="KW-0489">Methyltransferase</keyword>
<dbReference type="Proteomes" id="UP000026682">
    <property type="component" value="Unassembled WGS sequence"/>
</dbReference>
<evidence type="ECO:0000256" key="2">
    <source>
        <dbReference type="ARBA" id="ARBA00022679"/>
    </source>
</evidence>
<comment type="caution">
    <text evidence="5">The sequence shown here is derived from an EMBL/GenBank/DDBJ whole genome shotgun (WGS) entry which is preliminary data.</text>
</comment>
<dbReference type="Pfam" id="PF10017">
    <property type="entry name" value="Methyltransf_33"/>
    <property type="match status" value="1"/>
</dbReference>
<dbReference type="InterPro" id="IPR035094">
    <property type="entry name" value="EgtD"/>
</dbReference>
<dbReference type="SUPFAM" id="SSF53335">
    <property type="entry name" value="S-adenosyl-L-methionine-dependent methyltransferases"/>
    <property type="match status" value="1"/>
</dbReference>
<dbReference type="PANTHER" id="PTHR43397">
    <property type="entry name" value="ERGOTHIONEINE BIOSYNTHESIS PROTEIN 1"/>
    <property type="match status" value="1"/>
</dbReference>
<dbReference type="PATRIC" id="fig|1331206.3.peg.317"/>
<dbReference type="EMBL" id="JFZZ01000013">
    <property type="protein sequence ID" value="KAK99096.1"/>
    <property type="molecule type" value="Genomic_DNA"/>
</dbReference>
<dbReference type="PIRSF" id="PIRSF018005">
    <property type="entry name" value="UCP018005"/>
    <property type="match status" value="1"/>
</dbReference>
<dbReference type="GeneID" id="93120668"/>
<organism evidence="5 6">
    <name type="scientific">Bordetella holmesii CDC-H585-BH</name>
    <dbReference type="NCBI Taxonomy" id="1331206"/>
    <lineage>
        <taxon>Bacteria</taxon>
        <taxon>Pseudomonadati</taxon>
        <taxon>Pseudomonadota</taxon>
        <taxon>Betaproteobacteria</taxon>
        <taxon>Burkholderiales</taxon>
        <taxon>Alcaligenaceae</taxon>
        <taxon>Bordetella</taxon>
    </lineage>
</organism>
<evidence type="ECO:0000256" key="1">
    <source>
        <dbReference type="ARBA" id="ARBA00022603"/>
    </source>
</evidence>
<dbReference type="AlphaFoldDB" id="A0A158MA84"/>
<dbReference type="PANTHER" id="PTHR43397:SF1">
    <property type="entry name" value="ERGOTHIONEINE BIOSYNTHESIS PROTEIN 1"/>
    <property type="match status" value="1"/>
</dbReference>
<dbReference type="InterPro" id="IPR029063">
    <property type="entry name" value="SAM-dependent_MTases_sf"/>
</dbReference>
<dbReference type="GO" id="GO:0032259">
    <property type="term" value="P:methylation"/>
    <property type="evidence" value="ECO:0007669"/>
    <property type="project" value="UniProtKB-KW"/>
</dbReference>
<keyword evidence="2 5" id="KW-0808">Transferase</keyword>
<dbReference type="GO" id="GO:0052706">
    <property type="term" value="F:L-histidine N(alpha)-methyltransferase activity"/>
    <property type="evidence" value="ECO:0007669"/>
    <property type="project" value="UniProtKB-EC"/>
</dbReference>
<dbReference type="InterPro" id="IPR019257">
    <property type="entry name" value="MeTrfase_dom"/>
</dbReference>
<dbReference type="STRING" id="35814.BBB42_05710"/>
<sequence length="337" mass="37869">MAPPQKHPQHSRPPLIKTGGTHSAHLRLINQRATQEPADGHLALQAGLLACRASIEPKYLYDGLGSTLFSAITLLPEYYPTRCEAEILSEHGAAIAQRAGTVRTLIDLGAGDCAKAEKLLPALQPQCYMPVDISVDYLRQAVQRLKRSHPRLDILPIEQDFAAGLTLPPLTAREGRLIFFPGSSIGNLDRPQALGLLRSMARLGAQALIGVDRVKPRDILEQAYDDALHLTAAFNLNLLRHVNHILHSNFDARDWEHMARYDASRQRVEMHLRALHDVKVEWPGERRQFNTGETIHTESSYKYTTEGFEALLHEAGFHDVQHWSDARDWFTVYHARS</sequence>
<evidence type="ECO:0000256" key="3">
    <source>
        <dbReference type="SAM" id="MobiDB-lite"/>
    </source>
</evidence>
<dbReference type="Gene3D" id="3.40.50.150">
    <property type="entry name" value="Vaccinia Virus protein VP39"/>
    <property type="match status" value="1"/>
</dbReference>
<name>A0A158MA84_9BORD</name>
<feature type="region of interest" description="Disordered" evidence="3">
    <location>
        <begin position="1"/>
        <end position="20"/>
    </location>
</feature>
<dbReference type="EC" id="2.1.1.44" evidence="5"/>
<accession>A0A158MA84</accession>
<gene>
    <name evidence="5" type="primary">egtD</name>
    <name evidence="5" type="ORF">L497_0477</name>
</gene>
<feature type="domain" description="Histidine-specific methyltransferase SAM-dependent" evidence="4">
    <location>
        <begin position="44"/>
        <end position="336"/>
    </location>
</feature>
<dbReference type="RefSeq" id="WP_005019086.1">
    <property type="nucleotide sequence ID" value="NZ_JFZZ01000013.1"/>
</dbReference>
<proteinExistence type="predicted"/>